<dbReference type="EMBL" id="BLKC01000145">
    <property type="protein sequence ID" value="GFF57028.1"/>
    <property type="molecule type" value="Genomic_DNA"/>
</dbReference>
<comment type="caution">
    <text evidence="1">The sequence shown here is derived from an EMBL/GenBank/DDBJ whole genome shotgun (WGS) entry which is preliminary data.</text>
</comment>
<proteinExistence type="predicted"/>
<gene>
    <name evidence="1" type="ORF">IFM46972_10670</name>
</gene>
<accession>A0A8H3SDZ1</accession>
<reference evidence="1 2" key="1">
    <citation type="submission" date="2020-01" db="EMBL/GenBank/DDBJ databases">
        <title>Draft genome sequence of Aspergillus udagawae IFM 46972.</title>
        <authorList>
            <person name="Takahashi H."/>
            <person name="Yaguchi T."/>
        </authorList>
    </citation>
    <scope>NUCLEOTIDE SEQUENCE [LARGE SCALE GENOMIC DNA]</scope>
    <source>
        <strain evidence="1 2">IFM 46972</strain>
    </source>
</reference>
<sequence>MAEEHRRPQLYSKITKSMRRHRTCAIVAAPTSATATCAAQLHAQLLKSPLCSREPQPKLFESVTGGSTSSSTHCVKRGHHLWQFPEPAAKALDFAVTMFWGPSK</sequence>
<evidence type="ECO:0000313" key="1">
    <source>
        <dbReference type="EMBL" id="GFF57028.1"/>
    </source>
</evidence>
<evidence type="ECO:0000313" key="2">
    <source>
        <dbReference type="Proteomes" id="UP000465221"/>
    </source>
</evidence>
<name>A0A8H3SDZ1_9EURO</name>
<dbReference type="AlphaFoldDB" id="A0A8H3SDZ1"/>
<dbReference type="Proteomes" id="UP000465221">
    <property type="component" value="Unassembled WGS sequence"/>
</dbReference>
<protein>
    <submittedName>
        <fullName evidence="1">Uncharacterized protein</fullName>
    </submittedName>
</protein>
<organism evidence="1 2">
    <name type="scientific">Aspergillus udagawae</name>
    <dbReference type="NCBI Taxonomy" id="91492"/>
    <lineage>
        <taxon>Eukaryota</taxon>
        <taxon>Fungi</taxon>
        <taxon>Dikarya</taxon>
        <taxon>Ascomycota</taxon>
        <taxon>Pezizomycotina</taxon>
        <taxon>Eurotiomycetes</taxon>
        <taxon>Eurotiomycetidae</taxon>
        <taxon>Eurotiales</taxon>
        <taxon>Aspergillaceae</taxon>
        <taxon>Aspergillus</taxon>
        <taxon>Aspergillus subgen. Fumigati</taxon>
    </lineage>
</organism>